<evidence type="ECO:0000256" key="1">
    <source>
        <dbReference type="ARBA" id="ARBA00023224"/>
    </source>
</evidence>
<sequence>MVRSPTGLTNALNVTARTDERPASGVRPILAFCAVLAAIMWAHAFLGLGAEDSSLYSVWVFNGVLVGAAVACLRAAQVDPSQRWIAGVVGVGLVLDALGGLVATLVAVDGEVPVPSWADPLWLAIYPCEYVALLVLTRQRVGRTMLATRLDGMLSGLAVAAVVVCVTLPPAMSGNGGSPFWAKVTFLSYPIADLILLGGVVSAVALNGWRIDRKLAVLAAAVLAWEIGDLWYLLGTDETSKYGDPFILTGITLLATAVTHWTRVPERHVRADDRGMFVPVAFSVLPLGVLVLAQPFGLIWAGVAVAGLALIVALVRMAITMRENQRIIAANAGEIVARDRAQEELRATLAERDGLDAQMHDLLNRQRAAEEAARGRAESLLDGTNGLVTGPLHEVVERLHAVRSTATSIEHQVAAADRVTALVVDQAQRADTVVLALGESLRRVSGVAALINRVADQTNLLALNATIEAARAGENGRGFGVVANEVKDLSRDTARFTEEITEIIGELQTDAGAVASAIKGMSDGIGGIGTATTLIREEVDQQRTALEQLNAQADSAIAQAKRLGGEI</sequence>
<keyword evidence="7" id="KW-1185">Reference proteome</keyword>
<dbReference type="PANTHER" id="PTHR32089:SF112">
    <property type="entry name" value="LYSOZYME-LIKE PROTEIN-RELATED"/>
    <property type="match status" value="1"/>
</dbReference>
<feature type="transmembrane region" description="Helical" evidence="4">
    <location>
        <begin position="56"/>
        <end position="73"/>
    </location>
</feature>
<feature type="transmembrane region" description="Helical" evidence="4">
    <location>
        <begin position="150"/>
        <end position="169"/>
    </location>
</feature>
<dbReference type="SMART" id="SM00283">
    <property type="entry name" value="MA"/>
    <property type="match status" value="1"/>
</dbReference>
<evidence type="ECO:0000259" key="5">
    <source>
        <dbReference type="PROSITE" id="PS50111"/>
    </source>
</evidence>
<feature type="transmembrane region" description="Helical" evidence="4">
    <location>
        <begin position="246"/>
        <end position="264"/>
    </location>
</feature>
<feature type="transmembrane region" description="Helical" evidence="4">
    <location>
        <begin position="276"/>
        <end position="293"/>
    </location>
</feature>
<dbReference type="InterPro" id="IPR004089">
    <property type="entry name" value="MCPsignal_dom"/>
</dbReference>
<dbReference type="GO" id="GO:0007165">
    <property type="term" value="P:signal transduction"/>
    <property type="evidence" value="ECO:0007669"/>
    <property type="project" value="UniProtKB-KW"/>
</dbReference>
<organism evidence="6 7">
    <name type="scientific">Virgisporangium aliadipatigenens</name>
    <dbReference type="NCBI Taxonomy" id="741659"/>
    <lineage>
        <taxon>Bacteria</taxon>
        <taxon>Bacillati</taxon>
        <taxon>Actinomycetota</taxon>
        <taxon>Actinomycetes</taxon>
        <taxon>Micromonosporales</taxon>
        <taxon>Micromonosporaceae</taxon>
        <taxon>Virgisporangium</taxon>
    </lineage>
</organism>
<keyword evidence="4" id="KW-1133">Transmembrane helix</keyword>
<keyword evidence="1 2" id="KW-0807">Transducer</keyword>
<dbReference type="Pfam" id="PF00015">
    <property type="entry name" value="MCPsignal"/>
    <property type="match status" value="1"/>
</dbReference>
<dbReference type="GO" id="GO:0016020">
    <property type="term" value="C:membrane"/>
    <property type="evidence" value="ECO:0007669"/>
    <property type="project" value="InterPro"/>
</dbReference>
<protein>
    <recommendedName>
        <fullName evidence="5">Methyl-accepting transducer domain-containing protein</fullName>
    </recommendedName>
</protein>
<dbReference type="PANTHER" id="PTHR32089">
    <property type="entry name" value="METHYL-ACCEPTING CHEMOTAXIS PROTEIN MCPB"/>
    <property type="match status" value="1"/>
</dbReference>
<dbReference type="Proteomes" id="UP000619260">
    <property type="component" value="Unassembled WGS sequence"/>
</dbReference>
<evidence type="ECO:0000313" key="6">
    <source>
        <dbReference type="EMBL" id="GIJ45453.1"/>
    </source>
</evidence>
<keyword evidence="4" id="KW-0812">Transmembrane</keyword>
<keyword evidence="3" id="KW-0175">Coiled coil</keyword>
<feature type="transmembrane region" description="Helical" evidence="4">
    <location>
        <begin position="215"/>
        <end position="234"/>
    </location>
</feature>
<evidence type="ECO:0000256" key="3">
    <source>
        <dbReference type="SAM" id="Coils"/>
    </source>
</evidence>
<keyword evidence="4" id="KW-0472">Membrane</keyword>
<dbReference type="AlphaFoldDB" id="A0A8J3YJV5"/>
<feature type="transmembrane region" description="Helical" evidence="4">
    <location>
        <begin position="29"/>
        <end position="50"/>
    </location>
</feature>
<gene>
    <name evidence="6" type="ORF">Val02_23390</name>
</gene>
<feature type="transmembrane region" description="Helical" evidence="4">
    <location>
        <begin position="299"/>
        <end position="319"/>
    </location>
</feature>
<evidence type="ECO:0000256" key="2">
    <source>
        <dbReference type="PROSITE-ProRule" id="PRU00284"/>
    </source>
</evidence>
<dbReference type="EMBL" id="BOPF01000007">
    <property type="protein sequence ID" value="GIJ45453.1"/>
    <property type="molecule type" value="Genomic_DNA"/>
</dbReference>
<dbReference type="SUPFAM" id="SSF58104">
    <property type="entry name" value="Methyl-accepting chemotaxis protein (MCP) signaling domain"/>
    <property type="match status" value="1"/>
</dbReference>
<dbReference type="PROSITE" id="PS50111">
    <property type="entry name" value="CHEMOTAXIS_TRANSDUC_2"/>
    <property type="match status" value="1"/>
</dbReference>
<evidence type="ECO:0000313" key="7">
    <source>
        <dbReference type="Proteomes" id="UP000619260"/>
    </source>
</evidence>
<evidence type="ECO:0000256" key="4">
    <source>
        <dbReference type="SAM" id="Phobius"/>
    </source>
</evidence>
<feature type="transmembrane region" description="Helical" evidence="4">
    <location>
        <begin position="189"/>
        <end position="208"/>
    </location>
</feature>
<comment type="caution">
    <text evidence="6">The sequence shown here is derived from an EMBL/GenBank/DDBJ whole genome shotgun (WGS) entry which is preliminary data.</text>
</comment>
<feature type="coiled-coil region" evidence="3">
    <location>
        <begin position="539"/>
        <end position="566"/>
    </location>
</feature>
<dbReference type="Gene3D" id="1.10.287.950">
    <property type="entry name" value="Methyl-accepting chemotaxis protein"/>
    <property type="match status" value="1"/>
</dbReference>
<reference evidence="6" key="1">
    <citation type="submission" date="2021-01" db="EMBL/GenBank/DDBJ databases">
        <title>Whole genome shotgun sequence of Virgisporangium aliadipatigenens NBRC 105644.</title>
        <authorList>
            <person name="Komaki H."/>
            <person name="Tamura T."/>
        </authorList>
    </citation>
    <scope>NUCLEOTIDE SEQUENCE</scope>
    <source>
        <strain evidence="6">NBRC 105644</strain>
    </source>
</reference>
<feature type="transmembrane region" description="Helical" evidence="4">
    <location>
        <begin position="120"/>
        <end position="138"/>
    </location>
</feature>
<accession>A0A8J3YJV5</accession>
<feature type="transmembrane region" description="Helical" evidence="4">
    <location>
        <begin position="85"/>
        <end position="108"/>
    </location>
</feature>
<name>A0A8J3YJV5_9ACTN</name>
<proteinExistence type="predicted"/>
<feature type="domain" description="Methyl-accepting transducer" evidence="5">
    <location>
        <begin position="392"/>
        <end position="567"/>
    </location>
</feature>